<dbReference type="GO" id="GO:0043565">
    <property type="term" value="F:sequence-specific DNA binding"/>
    <property type="evidence" value="ECO:0007669"/>
    <property type="project" value="InterPro"/>
</dbReference>
<dbReference type="SMART" id="SM00774">
    <property type="entry name" value="WRKY"/>
    <property type="match status" value="1"/>
</dbReference>
<reference evidence="7 8" key="1">
    <citation type="journal article" date="2023" name="Hortic Res">
        <title>Pangenome of water caltrop reveals structural variations and asymmetric subgenome divergence after allopolyploidization.</title>
        <authorList>
            <person name="Zhang X."/>
            <person name="Chen Y."/>
            <person name="Wang L."/>
            <person name="Yuan Y."/>
            <person name="Fang M."/>
            <person name="Shi L."/>
            <person name="Lu R."/>
            <person name="Comes H.P."/>
            <person name="Ma Y."/>
            <person name="Chen Y."/>
            <person name="Huang G."/>
            <person name="Zhou Y."/>
            <person name="Zheng Z."/>
            <person name="Qiu Y."/>
        </authorList>
    </citation>
    <scope>NUCLEOTIDE SEQUENCE [LARGE SCALE GENOMIC DNA]</scope>
    <source>
        <tissue evidence="7">Roots</tissue>
    </source>
</reference>
<keyword evidence="4" id="KW-0804">Transcription</keyword>
<comment type="caution">
    <text evidence="7">The sequence shown here is derived from an EMBL/GenBank/DDBJ whole genome shotgun (WGS) entry which is preliminary data.</text>
</comment>
<evidence type="ECO:0000313" key="8">
    <source>
        <dbReference type="Proteomes" id="UP001345219"/>
    </source>
</evidence>
<gene>
    <name evidence="7" type="ORF">SAY87_009716</name>
</gene>
<keyword evidence="3" id="KW-0238">DNA-binding</keyword>
<dbReference type="InterPro" id="IPR036576">
    <property type="entry name" value="WRKY_dom_sf"/>
</dbReference>
<evidence type="ECO:0000256" key="4">
    <source>
        <dbReference type="ARBA" id="ARBA00023163"/>
    </source>
</evidence>
<name>A0AAN7PYG0_9MYRT</name>
<keyword evidence="5" id="KW-0539">Nucleus</keyword>
<protein>
    <recommendedName>
        <fullName evidence="6">WRKY domain-containing protein</fullName>
    </recommendedName>
</protein>
<sequence length="242" mass="26592">MDNLIGLLSSQQKLQPSLVHCTNLTDRAVSNFRKMISLLDRTGHARFRRGTPHENQSLTLDFTKPNFLGPNTKGRKEIDFVKDSFSVSSSSSFVSSAITGESSVSNGKRGVSLLITPAAAPVVSAGKSPISDVPYRKRKKRHRKVMRVPAISNKVADIPPDDYSWRKYGQKPIKGSPYPRGYYRCSSVRGCPARKHVERAPDDPALLIVTYDGEHRHSQAAPPEGGTGPVSILRDSVADVLR</sequence>
<dbReference type="Gene3D" id="2.20.25.80">
    <property type="entry name" value="WRKY domain"/>
    <property type="match status" value="1"/>
</dbReference>
<dbReference type="InterPro" id="IPR003657">
    <property type="entry name" value="WRKY_dom"/>
</dbReference>
<evidence type="ECO:0000256" key="2">
    <source>
        <dbReference type="ARBA" id="ARBA00023015"/>
    </source>
</evidence>
<dbReference type="FunFam" id="2.20.25.80:FF:000004">
    <property type="entry name" value="WRKY transcription factor 65"/>
    <property type="match status" value="1"/>
</dbReference>
<evidence type="ECO:0000256" key="1">
    <source>
        <dbReference type="ARBA" id="ARBA00004123"/>
    </source>
</evidence>
<organism evidence="7 8">
    <name type="scientific">Trapa incisa</name>
    <dbReference type="NCBI Taxonomy" id="236973"/>
    <lineage>
        <taxon>Eukaryota</taxon>
        <taxon>Viridiplantae</taxon>
        <taxon>Streptophyta</taxon>
        <taxon>Embryophyta</taxon>
        <taxon>Tracheophyta</taxon>
        <taxon>Spermatophyta</taxon>
        <taxon>Magnoliopsida</taxon>
        <taxon>eudicotyledons</taxon>
        <taxon>Gunneridae</taxon>
        <taxon>Pentapetalae</taxon>
        <taxon>rosids</taxon>
        <taxon>malvids</taxon>
        <taxon>Myrtales</taxon>
        <taxon>Lythraceae</taxon>
        <taxon>Trapa</taxon>
    </lineage>
</organism>
<evidence type="ECO:0000256" key="5">
    <source>
        <dbReference type="ARBA" id="ARBA00023242"/>
    </source>
</evidence>
<dbReference type="GO" id="GO:0005634">
    <property type="term" value="C:nucleus"/>
    <property type="evidence" value="ECO:0007669"/>
    <property type="project" value="UniProtKB-SubCell"/>
</dbReference>
<dbReference type="GO" id="GO:0005516">
    <property type="term" value="F:calmodulin binding"/>
    <property type="evidence" value="ECO:0007669"/>
    <property type="project" value="UniProtKB-ARBA"/>
</dbReference>
<keyword evidence="2" id="KW-0805">Transcription regulation</keyword>
<comment type="subcellular location">
    <subcellularLocation>
        <location evidence="1">Nucleus</location>
    </subcellularLocation>
</comment>
<dbReference type="Proteomes" id="UP001345219">
    <property type="component" value="Chromosome 8"/>
</dbReference>
<dbReference type="EMBL" id="JAXIOK010000014">
    <property type="protein sequence ID" value="KAK4755959.1"/>
    <property type="molecule type" value="Genomic_DNA"/>
</dbReference>
<dbReference type="InterPro" id="IPR044810">
    <property type="entry name" value="WRKY_plant"/>
</dbReference>
<evidence type="ECO:0000259" key="6">
    <source>
        <dbReference type="PROSITE" id="PS50811"/>
    </source>
</evidence>
<accession>A0AAN7PYG0</accession>
<dbReference type="Pfam" id="PF10533">
    <property type="entry name" value="Plant_zn_clust"/>
    <property type="match status" value="1"/>
</dbReference>
<dbReference type="PROSITE" id="PS50811">
    <property type="entry name" value="WRKY"/>
    <property type="match status" value="1"/>
</dbReference>
<dbReference type="SUPFAM" id="SSF118290">
    <property type="entry name" value="WRKY DNA-binding domain"/>
    <property type="match status" value="1"/>
</dbReference>
<proteinExistence type="predicted"/>
<evidence type="ECO:0000256" key="3">
    <source>
        <dbReference type="ARBA" id="ARBA00023125"/>
    </source>
</evidence>
<evidence type="ECO:0000313" key="7">
    <source>
        <dbReference type="EMBL" id="KAK4755959.1"/>
    </source>
</evidence>
<dbReference type="AlphaFoldDB" id="A0AAN7PYG0"/>
<dbReference type="Pfam" id="PF03106">
    <property type="entry name" value="WRKY"/>
    <property type="match status" value="1"/>
</dbReference>
<dbReference type="PANTHER" id="PTHR31282">
    <property type="entry name" value="WRKY TRANSCRIPTION FACTOR 21-RELATED"/>
    <property type="match status" value="1"/>
</dbReference>
<keyword evidence="8" id="KW-1185">Reference proteome</keyword>
<feature type="domain" description="WRKY" evidence="6">
    <location>
        <begin position="154"/>
        <end position="220"/>
    </location>
</feature>
<dbReference type="InterPro" id="IPR018872">
    <property type="entry name" value="Zn-cluster-dom"/>
</dbReference>
<dbReference type="GO" id="GO:0003700">
    <property type="term" value="F:DNA-binding transcription factor activity"/>
    <property type="evidence" value="ECO:0007669"/>
    <property type="project" value="InterPro"/>
</dbReference>